<gene>
    <name evidence="3" type="ORF">CYJ79_08700</name>
</gene>
<dbReference type="AlphaFoldDB" id="A0A2N5KX06"/>
<evidence type="ECO:0000256" key="1">
    <source>
        <dbReference type="SAM" id="MobiDB-lite"/>
    </source>
</evidence>
<organism evidence="3 4">
    <name type="scientific">Lactobacillus crispatus</name>
    <dbReference type="NCBI Taxonomy" id="47770"/>
    <lineage>
        <taxon>Bacteria</taxon>
        <taxon>Bacillati</taxon>
        <taxon>Bacillota</taxon>
        <taxon>Bacilli</taxon>
        <taxon>Lactobacillales</taxon>
        <taxon>Lactobacillaceae</taxon>
        <taxon>Lactobacillus</taxon>
    </lineage>
</organism>
<dbReference type="Proteomes" id="UP000235119">
    <property type="component" value="Unassembled WGS sequence"/>
</dbReference>
<keyword evidence="2" id="KW-0812">Transmembrane</keyword>
<proteinExistence type="predicted"/>
<accession>A0A2N5KX06</accession>
<evidence type="ECO:0000256" key="2">
    <source>
        <dbReference type="SAM" id="Phobius"/>
    </source>
</evidence>
<keyword evidence="2" id="KW-0472">Membrane</keyword>
<name>A0A2N5KX06_9LACO</name>
<comment type="caution">
    <text evidence="3">The sequence shown here is derived from an EMBL/GenBank/DDBJ whole genome shotgun (WGS) entry which is preliminary data.</text>
</comment>
<dbReference type="EMBL" id="PKIW01000046">
    <property type="protein sequence ID" value="PLT10745.1"/>
    <property type="molecule type" value="Genomic_DNA"/>
</dbReference>
<protein>
    <recommendedName>
        <fullName evidence="5">Phage protein</fullName>
    </recommendedName>
</protein>
<sequence>MHVDLNSIISALSALLLGYFTFKQNGKKSDMDSVENNRDYIVEQNKRLNAENKELHKENDKLRKELSENEAKH</sequence>
<keyword evidence="2" id="KW-1133">Transmembrane helix</keyword>
<feature type="transmembrane region" description="Helical" evidence="2">
    <location>
        <begin position="6"/>
        <end position="22"/>
    </location>
</feature>
<reference evidence="3 4" key="1">
    <citation type="submission" date="2017-12" db="EMBL/GenBank/DDBJ databases">
        <title>Phylogenetic diversity of female urinary microbiome.</title>
        <authorList>
            <person name="Thomas-White K."/>
            <person name="Wolfe A.J."/>
        </authorList>
    </citation>
    <scope>NUCLEOTIDE SEQUENCE [LARGE SCALE GENOMIC DNA]</scope>
    <source>
        <strain evidence="3 4">UMB0085</strain>
    </source>
</reference>
<evidence type="ECO:0008006" key="5">
    <source>
        <dbReference type="Google" id="ProtNLM"/>
    </source>
</evidence>
<evidence type="ECO:0000313" key="4">
    <source>
        <dbReference type="Proteomes" id="UP000235119"/>
    </source>
</evidence>
<evidence type="ECO:0000313" key="3">
    <source>
        <dbReference type="EMBL" id="PLT10745.1"/>
    </source>
</evidence>
<feature type="region of interest" description="Disordered" evidence="1">
    <location>
        <begin position="51"/>
        <end position="73"/>
    </location>
</feature>